<evidence type="ECO:0008006" key="6">
    <source>
        <dbReference type="Google" id="ProtNLM"/>
    </source>
</evidence>
<dbReference type="OrthoDB" id="432645at2759"/>
<reference evidence="4 5" key="1">
    <citation type="journal article" date="2018" name="Nat. Ecol. Evol.">
        <title>Pezizomycetes genomes reveal the molecular basis of ectomycorrhizal truffle lifestyle.</title>
        <authorList>
            <person name="Murat C."/>
            <person name="Payen T."/>
            <person name="Noel B."/>
            <person name="Kuo A."/>
            <person name="Morin E."/>
            <person name="Chen J."/>
            <person name="Kohler A."/>
            <person name="Krizsan K."/>
            <person name="Balestrini R."/>
            <person name="Da Silva C."/>
            <person name="Montanini B."/>
            <person name="Hainaut M."/>
            <person name="Levati E."/>
            <person name="Barry K.W."/>
            <person name="Belfiori B."/>
            <person name="Cichocki N."/>
            <person name="Clum A."/>
            <person name="Dockter R.B."/>
            <person name="Fauchery L."/>
            <person name="Guy J."/>
            <person name="Iotti M."/>
            <person name="Le Tacon F."/>
            <person name="Lindquist E.A."/>
            <person name="Lipzen A."/>
            <person name="Malagnac F."/>
            <person name="Mello A."/>
            <person name="Molinier V."/>
            <person name="Miyauchi S."/>
            <person name="Poulain J."/>
            <person name="Riccioni C."/>
            <person name="Rubini A."/>
            <person name="Sitrit Y."/>
            <person name="Splivallo R."/>
            <person name="Traeger S."/>
            <person name="Wang M."/>
            <person name="Zifcakova L."/>
            <person name="Wipf D."/>
            <person name="Zambonelli A."/>
            <person name="Paolocci F."/>
            <person name="Nowrousian M."/>
            <person name="Ottonello S."/>
            <person name="Baldrian P."/>
            <person name="Spatafora J.W."/>
            <person name="Henrissat B."/>
            <person name="Nagy L.G."/>
            <person name="Aury J.M."/>
            <person name="Wincker P."/>
            <person name="Grigoriev I.V."/>
            <person name="Bonfante P."/>
            <person name="Martin F.M."/>
        </authorList>
    </citation>
    <scope>NUCLEOTIDE SEQUENCE [LARGE SCALE GENOMIC DNA]</scope>
    <source>
        <strain evidence="4 5">CCBAS932</strain>
    </source>
</reference>
<evidence type="ECO:0000256" key="2">
    <source>
        <dbReference type="ARBA" id="ARBA00022980"/>
    </source>
</evidence>
<dbReference type="Gene3D" id="2.30.30.790">
    <property type="match status" value="1"/>
</dbReference>
<evidence type="ECO:0000313" key="4">
    <source>
        <dbReference type="EMBL" id="RPB16995.1"/>
    </source>
</evidence>
<dbReference type="InterPro" id="IPR008991">
    <property type="entry name" value="Translation_prot_SH3-like_sf"/>
</dbReference>
<keyword evidence="3" id="KW-0687">Ribonucleoprotein</keyword>
<dbReference type="PANTHER" id="PTHR15680:SF9">
    <property type="entry name" value="LARGE RIBOSOMAL SUBUNIT PROTEIN BL19M"/>
    <property type="match status" value="1"/>
</dbReference>
<dbReference type="Proteomes" id="UP000277580">
    <property type="component" value="Unassembled WGS sequence"/>
</dbReference>
<dbReference type="FunCoup" id="A0A3N4LGB4">
    <property type="interactions" value="236"/>
</dbReference>
<organism evidence="4 5">
    <name type="scientific">Morchella conica CCBAS932</name>
    <dbReference type="NCBI Taxonomy" id="1392247"/>
    <lineage>
        <taxon>Eukaryota</taxon>
        <taxon>Fungi</taxon>
        <taxon>Dikarya</taxon>
        <taxon>Ascomycota</taxon>
        <taxon>Pezizomycotina</taxon>
        <taxon>Pezizomycetes</taxon>
        <taxon>Pezizales</taxon>
        <taxon>Morchellaceae</taxon>
        <taxon>Morchella</taxon>
    </lineage>
</organism>
<dbReference type="InterPro" id="IPR001857">
    <property type="entry name" value="Ribosomal_bL19"/>
</dbReference>
<dbReference type="Pfam" id="PF01245">
    <property type="entry name" value="Ribosomal_L19"/>
    <property type="match status" value="1"/>
</dbReference>
<evidence type="ECO:0000313" key="5">
    <source>
        <dbReference type="Proteomes" id="UP000277580"/>
    </source>
</evidence>
<dbReference type="STRING" id="1392247.A0A3N4LGB4"/>
<dbReference type="InParanoid" id="A0A3N4LGB4"/>
<protein>
    <recommendedName>
        <fullName evidence="6">Ribosomal protein L19</fullName>
    </recommendedName>
</protein>
<dbReference type="EMBL" id="ML119107">
    <property type="protein sequence ID" value="RPB16995.1"/>
    <property type="molecule type" value="Genomic_DNA"/>
</dbReference>
<dbReference type="GO" id="GO:0003735">
    <property type="term" value="F:structural constituent of ribosome"/>
    <property type="evidence" value="ECO:0007669"/>
    <property type="project" value="InterPro"/>
</dbReference>
<dbReference type="GO" id="GO:0006412">
    <property type="term" value="P:translation"/>
    <property type="evidence" value="ECO:0007669"/>
    <property type="project" value="InterPro"/>
</dbReference>
<dbReference type="PANTHER" id="PTHR15680">
    <property type="entry name" value="RIBOSOMAL PROTEIN L19"/>
    <property type="match status" value="1"/>
</dbReference>
<dbReference type="AlphaFoldDB" id="A0A3N4LGB4"/>
<dbReference type="PRINTS" id="PR00061">
    <property type="entry name" value="RIBOSOMALL19"/>
</dbReference>
<gene>
    <name evidence="4" type="ORF">P167DRAFT_516328</name>
</gene>
<dbReference type="SUPFAM" id="SSF50104">
    <property type="entry name" value="Translation proteins SH3-like domain"/>
    <property type="match status" value="1"/>
</dbReference>
<keyword evidence="5" id="KW-1185">Reference proteome</keyword>
<proteinExistence type="inferred from homology"/>
<evidence type="ECO:0000256" key="1">
    <source>
        <dbReference type="ARBA" id="ARBA00005781"/>
    </source>
</evidence>
<accession>A0A3N4LGB4</accession>
<dbReference type="InterPro" id="IPR038657">
    <property type="entry name" value="Ribosomal_bL19_sf"/>
</dbReference>
<dbReference type="GO" id="GO:0005762">
    <property type="term" value="C:mitochondrial large ribosomal subunit"/>
    <property type="evidence" value="ECO:0007669"/>
    <property type="project" value="TreeGrafter"/>
</dbReference>
<evidence type="ECO:0000256" key="3">
    <source>
        <dbReference type="ARBA" id="ARBA00023274"/>
    </source>
</evidence>
<sequence>MMSGPSSLRSMASCWTSLTQSLKVPTLLKPTLLPTTFTRNFIVAPKREKRRIKIHPPIKGPPKNPLQALTTQALQTLDPNGTRQKMFSRHNKDSIRPGDIVQVRRRNGDPFSGVLLNIRRRGVDSAFLLRDHLTRVGVEMWFKLYSPAIEDIDLVQRKAKRARRAKLYYMRQPKHDFGSVANVVKEYTRRVRPTQRQRK</sequence>
<name>A0A3N4LGB4_9PEZI</name>
<keyword evidence="2" id="KW-0689">Ribosomal protein</keyword>
<comment type="similarity">
    <text evidence="1">Belongs to the bacterial ribosomal protein bL19 family.</text>
</comment>